<dbReference type="EMBL" id="CAEY01000382">
    <property type="status" value="NOT_ANNOTATED_CDS"/>
    <property type="molecule type" value="Genomic_DNA"/>
</dbReference>
<feature type="region of interest" description="Disordered" evidence="1">
    <location>
        <begin position="136"/>
        <end position="163"/>
    </location>
</feature>
<sequence length="189" mass="21187">MAQSYLPTYQIVLFVVLGINVIFWIILLCWRFFCFDTMANNLTRCRRFLNSLTSLSINVNQMHNFTIRGAVLRINSDLPPPYEQAIKYPSLTSISGQLTGHCNQVLIAEHANCCSSQLEPAPSYFESQVLSLPLHQPHTAPSSSSSSSSSSSVSSSCSTKPIKGRSIHRSFSFGDMESYKKFHHYLNNV</sequence>
<feature type="transmembrane region" description="Helical" evidence="2">
    <location>
        <begin position="12"/>
        <end position="33"/>
    </location>
</feature>
<keyword evidence="4" id="KW-1185">Reference proteome</keyword>
<evidence type="ECO:0000256" key="2">
    <source>
        <dbReference type="SAM" id="Phobius"/>
    </source>
</evidence>
<gene>
    <name evidence="3" type="primary">107366378</name>
</gene>
<accession>T1KR00</accession>
<dbReference type="Proteomes" id="UP000015104">
    <property type="component" value="Unassembled WGS sequence"/>
</dbReference>
<reference evidence="4" key="1">
    <citation type="submission" date="2011-08" db="EMBL/GenBank/DDBJ databases">
        <authorList>
            <person name="Rombauts S."/>
        </authorList>
    </citation>
    <scope>NUCLEOTIDE SEQUENCE</scope>
    <source>
        <strain evidence="4">London</strain>
    </source>
</reference>
<name>T1KR00_TETUR</name>
<dbReference type="KEGG" id="tut:107366378"/>
<evidence type="ECO:0000256" key="1">
    <source>
        <dbReference type="SAM" id="MobiDB-lite"/>
    </source>
</evidence>
<organism evidence="3 4">
    <name type="scientific">Tetranychus urticae</name>
    <name type="common">Two-spotted spider mite</name>
    <dbReference type="NCBI Taxonomy" id="32264"/>
    <lineage>
        <taxon>Eukaryota</taxon>
        <taxon>Metazoa</taxon>
        <taxon>Ecdysozoa</taxon>
        <taxon>Arthropoda</taxon>
        <taxon>Chelicerata</taxon>
        <taxon>Arachnida</taxon>
        <taxon>Acari</taxon>
        <taxon>Acariformes</taxon>
        <taxon>Trombidiformes</taxon>
        <taxon>Prostigmata</taxon>
        <taxon>Eleutherengona</taxon>
        <taxon>Raphignathae</taxon>
        <taxon>Tetranychoidea</taxon>
        <taxon>Tetranychidae</taxon>
        <taxon>Tetranychus</taxon>
    </lineage>
</organism>
<feature type="compositionally biased region" description="Low complexity" evidence="1">
    <location>
        <begin position="142"/>
        <end position="158"/>
    </location>
</feature>
<dbReference type="EnsemblMetazoa" id="tetur18g01750.1">
    <property type="protein sequence ID" value="tetur18g01750.1"/>
    <property type="gene ID" value="tetur18g01750"/>
</dbReference>
<keyword evidence="2" id="KW-0812">Transmembrane</keyword>
<proteinExistence type="predicted"/>
<evidence type="ECO:0000313" key="4">
    <source>
        <dbReference type="Proteomes" id="UP000015104"/>
    </source>
</evidence>
<dbReference type="AlphaFoldDB" id="T1KR00"/>
<reference evidence="3" key="2">
    <citation type="submission" date="2015-06" db="UniProtKB">
        <authorList>
            <consortium name="EnsemblMetazoa"/>
        </authorList>
    </citation>
    <scope>IDENTIFICATION</scope>
</reference>
<dbReference type="HOGENOM" id="CLU_152159_0_0_1"/>
<protein>
    <submittedName>
        <fullName evidence="3">Uncharacterized protein</fullName>
    </submittedName>
</protein>
<keyword evidence="2" id="KW-0472">Membrane</keyword>
<evidence type="ECO:0000313" key="3">
    <source>
        <dbReference type="EnsemblMetazoa" id="tetur18g01750.1"/>
    </source>
</evidence>
<keyword evidence="2" id="KW-1133">Transmembrane helix</keyword>